<sequence>MLVDNRVASQTKIATKVGGKVFAVGAVVTSTGMGVYDNIQNGTDTQRIVTDAVVDATFSAGSVAAGAAIGSVIPVAGTAVGAVVGGVAVVGGSVLASGTFDTVMEKPKAQVKEWVDVAADFYMSSFK</sequence>
<dbReference type="RefSeq" id="WP_204401918.1">
    <property type="nucleotide sequence ID" value="NZ_JAFBEE010000009.1"/>
</dbReference>
<evidence type="ECO:0000313" key="1">
    <source>
        <dbReference type="EMBL" id="MBM7615095.1"/>
    </source>
</evidence>
<dbReference type="Proteomes" id="UP001314796">
    <property type="component" value="Unassembled WGS sequence"/>
</dbReference>
<reference evidence="1 2" key="1">
    <citation type="submission" date="2021-01" db="EMBL/GenBank/DDBJ databases">
        <title>Genomic Encyclopedia of Type Strains, Phase IV (KMG-IV): sequencing the most valuable type-strain genomes for metagenomic binning, comparative biology and taxonomic classification.</title>
        <authorList>
            <person name="Goeker M."/>
        </authorList>
    </citation>
    <scope>NUCLEOTIDE SEQUENCE [LARGE SCALE GENOMIC DNA]</scope>
    <source>
        <strain evidence="1 2">DSM 25890</strain>
    </source>
</reference>
<name>A0ABS2NQ67_9FIRM</name>
<comment type="caution">
    <text evidence="1">The sequence shown here is derived from an EMBL/GenBank/DDBJ whole genome shotgun (WGS) entry which is preliminary data.</text>
</comment>
<evidence type="ECO:0000313" key="2">
    <source>
        <dbReference type="Proteomes" id="UP001314796"/>
    </source>
</evidence>
<dbReference type="EMBL" id="JAFBEE010000009">
    <property type="protein sequence ID" value="MBM7615095.1"/>
    <property type="molecule type" value="Genomic_DNA"/>
</dbReference>
<keyword evidence="2" id="KW-1185">Reference proteome</keyword>
<proteinExistence type="predicted"/>
<gene>
    <name evidence="1" type="ORF">JOC73_001657</name>
</gene>
<accession>A0ABS2NQ67</accession>
<organism evidence="1 2">
    <name type="scientific">Alkaliphilus hydrothermalis</name>
    <dbReference type="NCBI Taxonomy" id="1482730"/>
    <lineage>
        <taxon>Bacteria</taxon>
        <taxon>Bacillati</taxon>
        <taxon>Bacillota</taxon>
        <taxon>Clostridia</taxon>
        <taxon>Peptostreptococcales</taxon>
        <taxon>Natronincolaceae</taxon>
        <taxon>Alkaliphilus</taxon>
    </lineage>
</organism>
<protein>
    <submittedName>
        <fullName evidence="1">Uncharacterized protein</fullName>
    </submittedName>
</protein>